<dbReference type="InterPro" id="IPR023210">
    <property type="entry name" value="NADP_OxRdtase_dom"/>
</dbReference>
<dbReference type="RefSeq" id="WP_380914341.1">
    <property type="nucleotide sequence ID" value="NZ_JBHTLS010000134.1"/>
</dbReference>
<dbReference type="Pfam" id="PF00248">
    <property type="entry name" value="Aldo_ket_red"/>
    <property type="match status" value="1"/>
</dbReference>
<evidence type="ECO:0000313" key="2">
    <source>
        <dbReference type="EMBL" id="MFD1107097.1"/>
    </source>
</evidence>
<dbReference type="SUPFAM" id="SSF51430">
    <property type="entry name" value="NAD(P)-linked oxidoreductase"/>
    <property type="match status" value="1"/>
</dbReference>
<dbReference type="InterPro" id="IPR036812">
    <property type="entry name" value="NAD(P)_OxRdtase_dom_sf"/>
</dbReference>
<sequence length="312" mass="33079">MSGGVRLGLGCASMGSRKSRTESRAALERAYEAGIRWFDVAPSYGDGAAEEVLGEFCAGARPGITIATKVGILPGHVSLAKTLIRPAVRFALTLAPGLRGAVKRNRPAAMKQPLTPALMTGSVEDSLRRLRTERIDMLFLHGATAEEAADPAVIETAESLIAAGKVARVGIASSPEAIRAGLAASPVYTAAQFANNPLEPQLQELQPLLDSRRDVLVSTHSVIGSAGMIESILAQLGDDPQLAVAFAEAGYSGPPRTMISAFLADYALAPERTDIVLMSMFSRSNLENNIARLSRPRDYDAMVRIATRIKIA</sequence>
<dbReference type="PANTHER" id="PTHR43312">
    <property type="entry name" value="D-THREO-ALDOSE 1-DEHYDROGENASE"/>
    <property type="match status" value="1"/>
</dbReference>
<dbReference type="InterPro" id="IPR053135">
    <property type="entry name" value="AKR2_Oxidoreductase"/>
</dbReference>
<feature type="domain" description="NADP-dependent oxidoreductase" evidence="1">
    <location>
        <begin position="6"/>
        <end position="293"/>
    </location>
</feature>
<proteinExistence type="predicted"/>
<keyword evidence="3" id="KW-1185">Reference proteome</keyword>
<protein>
    <submittedName>
        <fullName evidence="2">Aldo/keto reductase</fullName>
    </submittedName>
</protein>
<evidence type="ECO:0000313" key="3">
    <source>
        <dbReference type="Proteomes" id="UP001597203"/>
    </source>
</evidence>
<dbReference type="Gene3D" id="3.20.20.100">
    <property type="entry name" value="NADP-dependent oxidoreductase domain"/>
    <property type="match status" value="1"/>
</dbReference>
<comment type="caution">
    <text evidence="2">The sequence shown here is derived from an EMBL/GenBank/DDBJ whole genome shotgun (WGS) entry which is preliminary data.</text>
</comment>
<accession>A0ABW3P5R2</accession>
<dbReference type="EMBL" id="JBHTLS010000134">
    <property type="protein sequence ID" value="MFD1107097.1"/>
    <property type="molecule type" value="Genomic_DNA"/>
</dbReference>
<dbReference type="Proteomes" id="UP001597203">
    <property type="component" value="Unassembled WGS sequence"/>
</dbReference>
<organism evidence="2 3">
    <name type="scientific">Sphingobium olei</name>
    <dbReference type="NCBI Taxonomy" id="420955"/>
    <lineage>
        <taxon>Bacteria</taxon>
        <taxon>Pseudomonadati</taxon>
        <taxon>Pseudomonadota</taxon>
        <taxon>Alphaproteobacteria</taxon>
        <taxon>Sphingomonadales</taxon>
        <taxon>Sphingomonadaceae</taxon>
        <taxon>Sphingobium</taxon>
    </lineage>
</organism>
<dbReference type="PANTHER" id="PTHR43312:SF1">
    <property type="entry name" value="NADP-DEPENDENT OXIDOREDUCTASE DOMAIN-CONTAINING PROTEIN"/>
    <property type="match status" value="1"/>
</dbReference>
<name>A0ABW3P5R2_9SPHN</name>
<evidence type="ECO:0000259" key="1">
    <source>
        <dbReference type="Pfam" id="PF00248"/>
    </source>
</evidence>
<reference evidence="3" key="1">
    <citation type="journal article" date="2019" name="Int. J. Syst. Evol. Microbiol.">
        <title>The Global Catalogue of Microorganisms (GCM) 10K type strain sequencing project: providing services to taxonomists for standard genome sequencing and annotation.</title>
        <authorList>
            <consortium name="The Broad Institute Genomics Platform"/>
            <consortium name="The Broad Institute Genome Sequencing Center for Infectious Disease"/>
            <person name="Wu L."/>
            <person name="Ma J."/>
        </authorList>
    </citation>
    <scope>NUCLEOTIDE SEQUENCE [LARGE SCALE GENOMIC DNA]</scope>
    <source>
        <strain evidence="3">CCUG 54329</strain>
    </source>
</reference>
<gene>
    <name evidence="2" type="ORF">ACFQ24_19710</name>
</gene>